<proteinExistence type="predicted"/>
<dbReference type="KEGG" id="mtun:MTUNDRAET4_2376"/>
<reference evidence="1 2" key="1">
    <citation type="submission" date="2019-03" db="EMBL/GenBank/DDBJ databases">
        <authorList>
            <person name="Kox A.R. M."/>
        </authorList>
    </citation>
    <scope>NUCLEOTIDE SEQUENCE [LARGE SCALE GENOMIC DNA]</scope>
    <source>
        <strain evidence="1">MTUNDRAET4 annotated genome</strain>
    </source>
</reference>
<sequence>MRGFVPAPIRCWLAWGALIAGGRAPLSETHDARLPRYGLECKELWRSATFMKFWAFPEPARKSS</sequence>
<dbReference type="Proteomes" id="UP000294360">
    <property type="component" value="Chromosome"/>
</dbReference>
<accession>A0A4U8Z1T0</accession>
<dbReference type="AlphaFoldDB" id="A0A4U8Z1T0"/>
<dbReference type="EMBL" id="LR536450">
    <property type="protein sequence ID" value="VFU09269.1"/>
    <property type="molecule type" value="Genomic_DNA"/>
</dbReference>
<gene>
    <name evidence="1" type="ORF">MTUNDRAET4_2376</name>
</gene>
<organism evidence="1 2">
    <name type="scientific">Methylocella tundrae</name>
    <dbReference type="NCBI Taxonomy" id="227605"/>
    <lineage>
        <taxon>Bacteria</taxon>
        <taxon>Pseudomonadati</taxon>
        <taxon>Pseudomonadota</taxon>
        <taxon>Alphaproteobacteria</taxon>
        <taxon>Hyphomicrobiales</taxon>
        <taxon>Beijerinckiaceae</taxon>
        <taxon>Methylocella</taxon>
    </lineage>
</organism>
<evidence type="ECO:0000313" key="2">
    <source>
        <dbReference type="Proteomes" id="UP000294360"/>
    </source>
</evidence>
<evidence type="ECO:0000313" key="1">
    <source>
        <dbReference type="EMBL" id="VFU09269.1"/>
    </source>
</evidence>
<name>A0A4U8Z1T0_METTU</name>
<protein>
    <submittedName>
        <fullName evidence="1">Uncharacterized protein</fullName>
    </submittedName>
</protein>